<dbReference type="NCBIfam" id="TIGR01509">
    <property type="entry name" value="HAD-SF-IA-v3"/>
    <property type="match status" value="1"/>
</dbReference>
<dbReference type="PANTHER" id="PTHR43434">
    <property type="entry name" value="PHOSPHOGLYCOLATE PHOSPHATASE"/>
    <property type="match status" value="1"/>
</dbReference>
<dbReference type="PANTHER" id="PTHR43434:SF23">
    <property type="entry name" value="PHOSPHOGLYCOLATE PHOSPHATASE"/>
    <property type="match status" value="1"/>
</dbReference>
<proteinExistence type="predicted"/>
<evidence type="ECO:0000256" key="1">
    <source>
        <dbReference type="ARBA" id="ARBA00001946"/>
    </source>
</evidence>
<evidence type="ECO:0000256" key="4">
    <source>
        <dbReference type="ARBA" id="ARBA00022842"/>
    </source>
</evidence>
<evidence type="ECO:0000256" key="3">
    <source>
        <dbReference type="ARBA" id="ARBA00022801"/>
    </source>
</evidence>
<dbReference type="InterPro" id="IPR023214">
    <property type="entry name" value="HAD_sf"/>
</dbReference>
<dbReference type="Gene3D" id="3.40.50.1000">
    <property type="entry name" value="HAD superfamily/HAD-like"/>
    <property type="match status" value="1"/>
</dbReference>
<dbReference type="InterPro" id="IPR041492">
    <property type="entry name" value="HAD_2"/>
</dbReference>
<dbReference type="SFLD" id="SFLDS00003">
    <property type="entry name" value="Haloacid_Dehalogenase"/>
    <property type="match status" value="1"/>
</dbReference>
<protein>
    <submittedName>
        <fullName evidence="6">HAD-IA family hydrolase</fullName>
    </submittedName>
</protein>
<gene>
    <name evidence="6" type="ORF">QEZ41_04165</name>
</gene>
<dbReference type="SFLD" id="SFLDG01129">
    <property type="entry name" value="C1.5:_HAD__Beta-PGM__Phosphata"/>
    <property type="match status" value="1"/>
</dbReference>
<organism evidence="6 7">
    <name type="scientific">Thiopseudomonas acetoxidans</name>
    <dbReference type="NCBI Taxonomy" id="3041622"/>
    <lineage>
        <taxon>Bacteria</taxon>
        <taxon>Pseudomonadati</taxon>
        <taxon>Pseudomonadota</taxon>
        <taxon>Gammaproteobacteria</taxon>
        <taxon>Pseudomonadales</taxon>
        <taxon>Pseudomonadaceae</taxon>
        <taxon>Thiopseudomonas</taxon>
    </lineage>
</organism>
<dbReference type="InterPro" id="IPR023198">
    <property type="entry name" value="PGP-like_dom2"/>
</dbReference>
<dbReference type="SUPFAM" id="SSF56784">
    <property type="entry name" value="HAD-like"/>
    <property type="match status" value="1"/>
</dbReference>
<accession>A0ABT7SMQ8</accession>
<dbReference type="InterPro" id="IPR050155">
    <property type="entry name" value="HAD-like_hydrolase_sf"/>
</dbReference>
<comment type="cofactor">
    <cofactor evidence="1">
        <name>Mg(2+)</name>
        <dbReference type="ChEBI" id="CHEBI:18420"/>
    </cofactor>
</comment>
<dbReference type="Gene3D" id="1.10.150.240">
    <property type="entry name" value="Putative phosphatase, domain 2"/>
    <property type="match status" value="1"/>
</dbReference>
<dbReference type="NCBIfam" id="TIGR01549">
    <property type="entry name" value="HAD-SF-IA-v1"/>
    <property type="match status" value="1"/>
</dbReference>
<keyword evidence="5" id="KW-0119">Carbohydrate metabolism</keyword>
<dbReference type="Proteomes" id="UP001241056">
    <property type="component" value="Unassembled WGS sequence"/>
</dbReference>
<evidence type="ECO:0000313" key="7">
    <source>
        <dbReference type="Proteomes" id="UP001241056"/>
    </source>
</evidence>
<dbReference type="Pfam" id="PF13419">
    <property type="entry name" value="HAD_2"/>
    <property type="match status" value="1"/>
</dbReference>
<dbReference type="InterPro" id="IPR006439">
    <property type="entry name" value="HAD-SF_hydro_IA"/>
</dbReference>
<dbReference type="GO" id="GO:0016787">
    <property type="term" value="F:hydrolase activity"/>
    <property type="evidence" value="ECO:0007669"/>
    <property type="project" value="UniProtKB-KW"/>
</dbReference>
<keyword evidence="7" id="KW-1185">Reference proteome</keyword>
<evidence type="ECO:0000313" key="6">
    <source>
        <dbReference type="EMBL" id="MDM7857471.1"/>
    </source>
</evidence>
<reference evidence="6 7" key="1">
    <citation type="submission" date="2023-06" db="EMBL/GenBank/DDBJ databases">
        <title>Thiopseudomonas sp. CY1220 draft genome sequence.</title>
        <authorList>
            <person name="Zhao G."/>
            <person name="An M."/>
        </authorList>
    </citation>
    <scope>NUCLEOTIDE SEQUENCE [LARGE SCALE GENOMIC DNA]</scope>
    <source>
        <strain evidence="6 7">CY1220</strain>
    </source>
</reference>
<dbReference type="RefSeq" id="WP_289410125.1">
    <property type="nucleotide sequence ID" value="NZ_JAUCDY010000003.1"/>
</dbReference>
<keyword evidence="2" id="KW-0479">Metal-binding</keyword>
<keyword evidence="4" id="KW-0460">Magnesium</keyword>
<comment type="caution">
    <text evidence="6">The sequence shown here is derived from an EMBL/GenBank/DDBJ whole genome shotgun (WGS) entry which is preliminary data.</text>
</comment>
<sequence length="229" mass="25499">MNIRAVLFDLDGTLVDSAQDFIAILQQMRHERGMPAIDESCIRRQASAGAVAMVSTALELTANDAEFSACKDDFLQRYQDNCTRYTRPFAGLPELLRHLDQQLIPWGVATNKPVQFAELIVQQLGLLERMAVLVCPEHVNQAKPAPDMLLLACQKLGIEPSQVIYLGDDQRDIQAAKAANMPSIAVGYGYHKHTDNPQSWGADHFIAQSEQLLTELKPLLFTNERVVNV</sequence>
<keyword evidence="3 6" id="KW-0378">Hydrolase</keyword>
<evidence type="ECO:0000256" key="2">
    <source>
        <dbReference type="ARBA" id="ARBA00022723"/>
    </source>
</evidence>
<name>A0ABT7SMQ8_9GAMM</name>
<dbReference type="SFLD" id="SFLDG01135">
    <property type="entry name" value="C1.5.6:_HAD__Beta-PGM__Phospha"/>
    <property type="match status" value="1"/>
</dbReference>
<evidence type="ECO:0000256" key="5">
    <source>
        <dbReference type="ARBA" id="ARBA00023277"/>
    </source>
</evidence>
<dbReference type="InterPro" id="IPR036412">
    <property type="entry name" value="HAD-like_sf"/>
</dbReference>
<dbReference type="EMBL" id="JAUCDY010000003">
    <property type="protein sequence ID" value="MDM7857471.1"/>
    <property type="molecule type" value="Genomic_DNA"/>
</dbReference>